<organism evidence="2 3">
    <name type="scientific">Candidatus Magnetobacterium bavaricum</name>
    <dbReference type="NCBI Taxonomy" id="29290"/>
    <lineage>
        <taxon>Bacteria</taxon>
        <taxon>Pseudomonadati</taxon>
        <taxon>Nitrospirota</taxon>
        <taxon>Thermodesulfovibrionia</taxon>
        <taxon>Thermodesulfovibrionales</taxon>
        <taxon>Candidatus Magnetobacteriaceae</taxon>
        <taxon>Candidatus Magnetobacterium</taxon>
    </lineage>
</organism>
<reference evidence="2 3" key="1">
    <citation type="submission" date="2015-02" db="EMBL/GenBank/DDBJ databases">
        <title>Single-cell genomics of uncultivated deep-branching MTB reveals a conserved set of magnetosome genes.</title>
        <authorList>
            <person name="Kolinko S."/>
            <person name="Richter M."/>
            <person name="Glockner F.O."/>
            <person name="Brachmann A."/>
            <person name="Schuler D."/>
        </authorList>
    </citation>
    <scope>NUCLEOTIDE SEQUENCE [LARGE SCALE GENOMIC DNA]</scope>
    <source>
        <strain evidence="2">TM-1</strain>
    </source>
</reference>
<sequence length="67" mass="6548">MAPGAALLPARATPSSNAGPAAPAPTSIQSLQPTATSAFVPTSISTCSPSLRYSPLASTPATRSPPT</sequence>
<feature type="region of interest" description="Disordered" evidence="1">
    <location>
        <begin position="48"/>
        <end position="67"/>
    </location>
</feature>
<gene>
    <name evidence="2" type="ORF">MBAV_003397</name>
</gene>
<evidence type="ECO:0000313" key="3">
    <source>
        <dbReference type="Proteomes" id="UP000033423"/>
    </source>
</evidence>
<comment type="caution">
    <text evidence="2">The sequence shown here is derived from an EMBL/GenBank/DDBJ whole genome shotgun (WGS) entry which is preliminary data.</text>
</comment>
<proteinExistence type="predicted"/>
<evidence type="ECO:0000256" key="1">
    <source>
        <dbReference type="SAM" id="MobiDB-lite"/>
    </source>
</evidence>
<evidence type="ECO:0000313" key="2">
    <source>
        <dbReference type="EMBL" id="KJU84409.1"/>
    </source>
</evidence>
<keyword evidence="3" id="KW-1185">Reference proteome</keyword>
<feature type="compositionally biased region" description="Low complexity" evidence="1">
    <location>
        <begin position="12"/>
        <end position="27"/>
    </location>
</feature>
<dbReference type="EMBL" id="LACI01001468">
    <property type="protein sequence ID" value="KJU84409.1"/>
    <property type="molecule type" value="Genomic_DNA"/>
</dbReference>
<protein>
    <submittedName>
        <fullName evidence="2">Secreted protein</fullName>
    </submittedName>
</protein>
<feature type="region of interest" description="Disordered" evidence="1">
    <location>
        <begin position="1"/>
        <end position="33"/>
    </location>
</feature>
<dbReference type="AlphaFoldDB" id="A0A0F3GR22"/>
<accession>A0A0F3GR22</accession>
<dbReference type="Proteomes" id="UP000033423">
    <property type="component" value="Unassembled WGS sequence"/>
</dbReference>
<name>A0A0F3GR22_9BACT</name>